<name>A0AAV7MII3_PLEWA</name>
<gene>
    <name evidence="1" type="ORF">NDU88_006857</name>
</gene>
<proteinExistence type="predicted"/>
<dbReference type="Proteomes" id="UP001066276">
    <property type="component" value="Chromosome 10"/>
</dbReference>
<organism evidence="1 2">
    <name type="scientific">Pleurodeles waltl</name>
    <name type="common">Iberian ribbed newt</name>
    <dbReference type="NCBI Taxonomy" id="8319"/>
    <lineage>
        <taxon>Eukaryota</taxon>
        <taxon>Metazoa</taxon>
        <taxon>Chordata</taxon>
        <taxon>Craniata</taxon>
        <taxon>Vertebrata</taxon>
        <taxon>Euteleostomi</taxon>
        <taxon>Amphibia</taxon>
        <taxon>Batrachia</taxon>
        <taxon>Caudata</taxon>
        <taxon>Salamandroidea</taxon>
        <taxon>Salamandridae</taxon>
        <taxon>Pleurodelinae</taxon>
        <taxon>Pleurodeles</taxon>
    </lineage>
</organism>
<accession>A0AAV7MII3</accession>
<reference evidence="1" key="1">
    <citation type="journal article" date="2022" name="bioRxiv">
        <title>Sequencing and chromosome-scale assembly of the giantPleurodeles waltlgenome.</title>
        <authorList>
            <person name="Brown T."/>
            <person name="Elewa A."/>
            <person name="Iarovenko S."/>
            <person name="Subramanian E."/>
            <person name="Araus A.J."/>
            <person name="Petzold A."/>
            <person name="Susuki M."/>
            <person name="Suzuki K.-i.T."/>
            <person name="Hayashi T."/>
            <person name="Toyoda A."/>
            <person name="Oliveira C."/>
            <person name="Osipova E."/>
            <person name="Leigh N.D."/>
            <person name="Simon A."/>
            <person name="Yun M.H."/>
        </authorList>
    </citation>
    <scope>NUCLEOTIDE SEQUENCE</scope>
    <source>
        <strain evidence="1">20211129_DDA</strain>
        <tissue evidence="1">Liver</tissue>
    </source>
</reference>
<sequence>MAAANKSQFARVVTWALRALRQIYSGYTAALRVVGAGGEEGAASPAFGHQCAEVLQECGLEALGGRGPMGWRRAALELCKSQSATARVSLCGNRAASVQACC</sequence>
<keyword evidence="2" id="KW-1185">Reference proteome</keyword>
<evidence type="ECO:0000313" key="1">
    <source>
        <dbReference type="EMBL" id="KAJ1101793.1"/>
    </source>
</evidence>
<dbReference type="AlphaFoldDB" id="A0AAV7MII3"/>
<evidence type="ECO:0000313" key="2">
    <source>
        <dbReference type="Proteomes" id="UP001066276"/>
    </source>
</evidence>
<comment type="caution">
    <text evidence="1">The sequence shown here is derived from an EMBL/GenBank/DDBJ whole genome shotgun (WGS) entry which is preliminary data.</text>
</comment>
<dbReference type="EMBL" id="JANPWB010000014">
    <property type="protein sequence ID" value="KAJ1101793.1"/>
    <property type="molecule type" value="Genomic_DNA"/>
</dbReference>
<protein>
    <submittedName>
        <fullName evidence="1">Uncharacterized protein</fullName>
    </submittedName>
</protein>